<accession>A0A4T0BC99</accession>
<comment type="caution">
    <text evidence="7">The sequence shown here is derived from an EMBL/GenBank/DDBJ whole genome shotgun (WGS) entry which is preliminary data.</text>
</comment>
<evidence type="ECO:0000256" key="4">
    <source>
        <dbReference type="ARBA" id="ARBA00022777"/>
    </source>
</evidence>
<dbReference type="PANTHER" id="PTHR43047">
    <property type="entry name" value="TWO-COMPONENT HISTIDINE PROTEIN KINASE"/>
    <property type="match status" value="1"/>
</dbReference>
<dbReference type="Gene3D" id="3.30.565.10">
    <property type="entry name" value="Histidine kinase-like ATPase, C-terminal domain"/>
    <property type="match status" value="1"/>
</dbReference>
<dbReference type="Proteomes" id="UP000304947">
    <property type="component" value="Unassembled WGS sequence"/>
</dbReference>
<evidence type="ECO:0000256" key="1">
    <source>
        <dbReference type="ARBA" id="ARBA00000085"/>
    </source>
</evidence>
<dbReference type="InterPro" id="IPR005467">
    <property type="entry name" value="His_kinase_dom"/>
</dbReference>
<dbReference type="EMBL" id="QZBU01003116">
    <property type="protein sequence ID" value="TIA28782.1"/>
    <property type="molecule type" value="Genomic_DNA"/>
</dbReference>
<organism evidence="7 8">
    <name type="scientific">Aureobasidium pullulans</name>
    <name type="common">Black yeast</name>
    <name type="synonym">Pullularia pullulans</name>
    <dbReference type="NCBI Taxonomy" id="5580"/>
    <lineage>
        <taxon>Eukaryota</taxon>
        <taxon>Fungi</taxon>
        <taxon>Dikarya</taxon>
        <taxon>Ascomycota</taxon>
        <taxon>Pezizomycotina</taxon>
        <taxon>Dothideomycetes</taxon>
        <taxon>Dothideomycetidae</taxon>
        <taxon>Dothideales</taxon>
        <taxon>Saccotheciaceae</taxon>
        <taxon>Aureobasidium</taxon>
    </lineage>
</organism>
<evidence type="ECO:0000256" key="3">
    <source>
        <dbReference type="ARBA" id="ARBA00022679"/>
    </source>
</evidence>
<dbReference type="SUPFAM" id="SSF55874">
    <property type="entry name" value="ATPase domain of HSP90 chaperone/DNA topoisomerase II/histidine kinase"/>
    <property type="match status" value="1"/>
</dbReference>
<dbReference type="PRINTS" id="PR00344">
    <property type="entry name" value="BCTRLSENSOR"/>
</dbReference>
<keyword evidence="5" id="KW-0472">Membrane</keyword>
<comment type="catalytic activity">
    <reaction evidence="1">
        <text>ATP + protein L-histidine = ADP + protein N-phospho-L-histidine.</text>
        <dbReference type="EC" id="2.7.13.3"/>
    </reaction>
</comment>
<evidence type="ECO:0000256" key="2">
    <source>
        <dbReference type="ARBA" id="ARBA00012438"/>
    </source>
</evidence>
<dbReference type="InterPro" id="IPR003594">
    <property type="entry name" value="HATPase_dom"/>
</dbReference>
<dbReference type="CDD" id="cd16922">
    <property type="entry name" value="HATPase_EvgS-ArcB-TorS-like"/>
    <property type="match status" value="1"/>
</dbReference>
<evidence type="ECO:0000259" key="6">
    <source>
        <dbReference type="PROSITE" id="PS50109"/>
    </source>
</evidence>
<dbReference type="EC" id="2.7.13.3" evidence="2"/>
<feature type="domain" description="Histidine kinase" evidence="6">
    <location>
        <begin position="1"/>
        <end position="169"/>
    </location>
</feature>
<feature type="transmembrane region" description="Helical" evidence="5">
    <location>
        <begin position="331"/>
        <end position="348"/>
    </location>
</feature>
<proteinExistence type="predicted"/>
<dbReference type="PROSITE" id="PS50109">
    <property type="entry name" value="HIS_KIN"/>
    <property type="match status" value="1"/>
</dbReference>
<evidence type="ECO:0000313" key="7">
    <source>
        <dbReference type="EMBL" id="TIA28782.1"/>
    </source>
</evidence>
<dbReference type="InterPro" id="IPR036890">
    <property type="entry name" value="HATPase_C_sf"/>
</dbReference>
<gene>
    <name evidence="7" type="ORF">D6C83_07390</name>
</gene>
<protein>
    <recommendedName>
        <fullName evidence="2">histidine kinase</fullName>
        <ecNumber evidence="2">2.7.13.3</ecNumber>
    </recommendedName>
</protein>
<evidence type="ECO:0000256" key="5">
    <source>
        <dbReference type="SAM" id="Phobius"/>
    </source>
</evidence>
<keyword evidence="4" id="KW-0418">Kinase</keyword>
<dbReference type="GO" id="GO:0004673">
    <property type="term" value="F:protein histidine kinase activity"/>
    <property type="evidence" value="ECO:0007669"/>
    <property type="project" value="UniProtKB-EC"/>
</dbReference>
<dbReference type="Pfam" id="PF02518">
    <property type="entry name" value="HATPase_c"/>
    <property type="match status" value="1"/>
</dbReference>
<dbReference type="SMART" id="SM00387">
    <property type="entry name" value="HATPase_c"/>
    <property type="match status" value="1"/>
</dbReference>
<keyword evidence="5" id="KW-1133">Transmembrane helix</keyword>
<keyword evidence="5" id="KW-0812">Transmembrane</keyword>
<dbReference type="AlphaFoldDB" id="A0A4T0BC99"/>
<dbReference type="InterPro" id="IPR004358">
    <property type="entry name" value="Sig_transdc_His_kin-like_C"/>
</dbReference>
<keyword evidence="3" id="KW-0808">Transferase</keyword>
<name>A0A4T0BC99_AURPU</name>
<evidence type="ECO:0000313" key="8">
    <source>
        <dbReference type="Proteomes" id="UP000304947"/>
    </source>
</evidence>
<reference evidence="7 8" key="1">
    <citation type="submission" date="2018-10" db="EMBL/GenBank/DDBJ databases">
        <title>Fifty Aureobasidium pullulans genomes reveal a recombining polyextremotolerant generalist.</title>
        <authorList>
            <person name="Gostincar C."/>
            <person name="Turk M."/>
            <person name="Zajc J."/>
            <person name="Gunde-Cimerman N."/>
        </authorList>
    </citation>
    <scope>NUCLEOTIDE SEQUENCE [LARGE SCALE GENOMIC DNA]</scope>
    <source>
        <strain evidence="7 8">EXF-3380</strain>
    </source>
</reference>
<sequence>MFKAEAANATVDLDLEVHSSYSIDWASCDASRIRQILINLVSNSLKFTKGRNQRQIKVIVGSSHVAPPEYMSDLQWHPKELPPPVLSANNEIFLTLQVQDTGKGLSREEMEKLFNRFAQASSTTSSTYGGSGLGLFISMQLAELQGGRIGLSSQPGQGSTFGFYVKVKKAMATQEQEQSLRRISETLEDHLPRNIDKPLDILLVEDNSFLELDSSLKLLVVFAIFCISIALLQSDRIAAAARRGVNNAITLAVLLVDDMLAGVEMLSTSPRTHQVLQGAQKYLFKLMKAVQATVMLAIQHAEVQRRAQSVIERAVLRSVGAAHVLAGHARALLAFALALISIVLHAIVNYLRDFAATTDFTAIILSAGNFVLKNILNFDDLLYNVLAILGMYSATAEAWFTTHISVPALSVGFVNLTWIPLKTAATWLCSVWETLDIFAPFQKMAQELEAVFEMVFGTGDVNGRTFGETTAPAPRPTIPREPVAAIEGEYQSPWKDRLRKRSVSTGRH</sequence>